<dbReference type="PATRIC" id="fig|83552.4.peg.2823"/>
<dbReference type="CDD" id="cd16364">
    <property type="entry name" value="T3SC_I-like"/>
    <property type="match status" value="1"/>
</dbReference>
<protein>
    <submittedName>
        <fullName evidence="1">Type III secretionT3S chaperone</fullName>
    </submittedName>
</protein>
<proteinExistence type="predicted"/>
<gene>
    <name evidence="1" type="primary">sycE-A</name>
    <name evidence="1" type="ORF">DB43_BM00020</name>
</gene>
<sequence>MHMLENHMKQLAEELELENSMTSETSGIYVFPLDQDIKIYISSIPQGIYFECAVAPCPTTKQEELFTQLLLANLFGQGTRGAILGLSEDNKSIKLTQILENKEDYQLFKNNLEDFVNSVDFWSEETLTYSK</sequence>
<dbReference type="AlphaFoldDB" id="A0A0C1E3K3"/>
<accession>A0A0C1E3K3</accession>
<organism evidence="1 2">
    <name type="scientific">Parachlamydia acanthamoebae</name>
    <dbReference type="NCBI Taxonomy" id="83552"/>
    <lineage>
        <taxon>Bacteria</taxon>
        <taxon>Pseudomonadati</taxon>
        <taxon>Chlamydiota</taxon>
        <taxon>Chlamydiia</taxon>
        <taxon>Parachlamydiales</taxon>
        <taxon>Parachlamydiaceae</taxon>
        <taxon>Parachlamydia</taxon>
    </lineage>
</organism>
<evidence type="ECO:0000313" key="2">
    <source>
        <dbReference type="Proteomes" id="UP000031307"/>
    </source>
</evidence>
<dbReference type="Gene3D" id="3.30.1460.10">
    <property type="match status" value="1"/>
</dbReference>
<dbReference type="SUPFAM" id="SSF69635">
    <property type="entry name" value="Type III secretory system chaperone-like"/>
    <property type="match status" value="1"/>
</dbReference>
<dbReference type="Pfam" id="PF05932">
    <property type="entry name" value="CesT"/>
    <property type="match status" value="1"/>
</dbReference>
<name>A0A0C1E3K3_9BACT</name>
<dbReference type="InterPro" id="IPR010261">
    <property type="entry name" value="Tir_chaperone"/>
</dbReference>
<comment type="caution">
    <text evidence="1">The sequence shown here is derived from an EMBL/GenBank/DDBJ whole genome shotgun (WGS) entry which is preliminary data.</text>
</comment>
<reference evidence="1 2" key="1">
    <citation type="journal article" date="2014" name="Mol. Biol. Evol.">
        <title>Massive expansion of Ubiquitination-related gene families within the Chlamydiae.</title>
        <authorList>
            <person name="Domman D."/>
            <person name="Collingro A."/>
            <person name="Lagkouvardos I."/>
            <person name="Gehre L."/>
            <person name="Weinmaier T."/>
            <person name="Rattei T."/>
            <person name="Subtil A."/>
            <person name="Horn M."/>
        </authorList>
    </citation>
    <scope>NUCLEOTIDE SEQUENCE [LARGE SCALE GENOMIC DNA]</scope>
    <source>
        <strain evidence="1 2">OEW1</strain>
    </source>
</reference>
<evidence type="ECO:0000313" key="1">
    <source>
        <dbReference type="EMBL" id="KIA76062.1"/>
    </source>
</evidence>
<dbReference type="EMBL" id="JSAM01000142">
    <property type="protein sequence ID" value="KIA76062.1"/>
    <property type="molecule type" value="Genomic_DNA"/>
</dbReference>
<dbReference type="GO" id="GO:0030254">
    <property type="term" value="P:protein secretion by the type III secretion system"/>
    <property type="evidence" value="ECO:0007669"/>
    <property type="project" value="InterPro"/>
</dbReference>
<dbReference type="Proteomes" id="UP000031307">
    <property type="component" value="Unassembled WGS sequence"/>
</dbReference>